<proteinExistence type="inferred from homology"/>
<dbReference type="Gene3D" id="3.40.50.620">
    <property type="entry name" value="HUPs"/>
    <property type="match status" value="1"/>
</dbReference>
<comment type="similarity">
    <text evidence="1">Belongs to the universal stress protein A family.</text>
</comment>
<dbReference type="AlphaFoldDB" id="A0A1D8TZM0"/>
<organism evidence="3 4">
    <name type="scientific">Moorena producens PAL-8-15-08-1</name>
    <dbReference type="NCBI Taxonomy" id="1458985"/>
    <lineage>
        <taxon>Bacteria</taxon>
        <taxon>Bacillati</taxon>
        <taxon>Cyanobacteriota</taxon>
        <taxon>Cyanophyceae</taxon>
        <taxon>Coleofasciculales</taxon>
        <taxon>Coleofasciculaceae</taxon>
        <taxon>Moorena</taxon>
    </lineage>
</organism>
<reference evidence="4" key="1">
    <citation type="submission" date="2016-10" db="EMBL/GenBank/DDBJ databases">
        <title>Comparative genomics uncovers the prolific and rare metabolic potential of the cyanobacterial genus Moorea.</title>
        <authorList>
            <person name="Leao T."/>
            <person name="Castelao G."/>
            <person name="Korobeynikov A."/>
            <person name="Monroe E.A."/>
            <person name="Podell S."/>
            <person name="Glukhov E."/>
            <person name="Allen E."/>
            <person name="Gerwick W.H."/>
            <person name="Gerwick L."/>
        </authorList>
    </citation>
    <scope>NUCLEOTIDE SEQUENCE [LARGE SCALE GENOMIC DNA]</scope>
    <source>
        <strain evidence="4">PAL-8-15-08-1</strain>
    </source>
</reference>
<dbReference type="CDD" id="cd00293">
    <property type="entry name" value="USP-like"/>
    <property type="match status" value="1"/>
</dbReference>
<dbReference type="PANTHER" id="PTHR46268:SF6">
    <property type="entry name" value="UNIVERSAL STRESS PROTEIN UP12"/>
    <property type="match status" value="1"/>
</dbReference>
<dbReference type="Pfam" id="PF00582">
    <property type="entry name" value="Usp"/>
    <property type="match status" value="1"/>
</dbReference>
<dbReference type="Proteomes" id="UP000177870">
    <property type="component" value="Chromosome"/>
</dbReference>
<evidence type="ECO:0000256" key="1">
    <source>
        <dbReference type="ARBA" id="ARBA00008791"/>
    </source>
</evidence>
<dbReference type="PANTHER" id="PTHR46268">
    <property type="entry name" value="STRESS RESPONSE PROTEIN NHAX"/>
    <property type="match status" value="1"/>
</dbReference>
<evidence type="ECO:0000313" key="4">
    <source>
        <dbReference type="Proteomes" id="UP000177870"/>
    </source>
</evidence>
<dbReference type="InterPro" id="IPR014729">
    <property type="entry name" value="Rossmann-like_a/b/a_fold"/>
</dbReference>
<dbReference type="KEGG" id="mpro:BJP34_28665"/>
<dbReference type="EMBL" id="CP017599">
    <property type="protein sequence ID" value="AOX02886.1"/>
    <property type="molecule type" value="Genomic_DNA"/>
</dbReference>
<feature type="domain" description="UspA" evidence="2">
    <location>
        <begin position="1"/>
        <end position="138"/>
    </location>
</feature>
<name>A0A1D8TZM0_9CYAN</name>
<dbReference type="OrthoDB" id="9777884at2"/>
<evidence type="ECO:0000259" key="2">
    <source>
        <dbReference type="Pfam" id="PF00582"/>
    </source>
</evidence>
<dbReference type="InterPro" id="IPR006016">
    <property type="entry name" value="UspA"/>
</dbReference>
<dbReference type="STRING" id="1458985.BJP34_28665"/>
<dbReference type="InterPro" id="IPR006015">
    <property type="entry name" value="Universal_stress_UspA"/>
</dbReference>
<dbReference type="SUPFAM" id="SSF52402">
    <property type="entry name" value="Adenine nucleotide alpha hydrolases-like"/>
    <property type="match status" value="1"/>
</dbReference>
<dbReference type="PRINTS" id="PR01438">
    <property type="entry name" value="UNVRSLSTRESS"/>
</dbReference>
<dbReference type="RefSeq" id="WP_070395283.1">
    <property type="nucleotide sequence ID" value="NZ_CP017599.1"/>
</dbReference>
<sequence length="138" mass="14499">MFNTVVFPIDSSRESREAAEVVGNIVQKYGSNLYLLSVVEKPDPGQGTAAAPEAMTSPEVVTELLNGAKALFAQEGIEAKTLEREGKPAFVICDVADEIGANLIVMGSRGLGLTDEGIANSVADRVINLSPCPVLIIP</sequence>
<accession>A0A1D8TZM0</accession>
<evidence type="ECO:0000313" key="3">
    <source>
        <dbReference type="EMBL" id="AOX02886.1"/>
    </source>
</evidence>
<protein>
    <submittedName>
        <fullName evidence="3">Universal stress protein</fullName>
    </submittedName>
</protein>
<gene>
    <name evidence="3" type="ORF">BJP34_28665</name>
</gene>